<protein>
    <recommendedName>
        <fullName evidence="7">Lipoprotein</fullName>
    </recommendedName>
</protein>
<dbReference type="RefSeq" id="WP_161896417.1">
    <property type="nucleotide sequence ID" value="NZ_BJOV01000005.1"/>
</dbReference>
<evidence type="ECO:0000313" key="6">
    <source>
        <dbReference type="Proteomes" id="UP000444960"/>
    </source>
</evidence>
<accession>A0A7I9VBP5</accession>
<dbReference type="Pfam" id="PF24092">
    <property type="entry name" value="DUF7373_C"/>
    <property type="match status" value="1"/>
</dbReference>
<evidence type="ECO:0000256" key="2">
    <source>
        <dbReference type="SAM" id="SignalP"/>
    </source>
</evidence>
<evidence type="ECO:0008006" key="7">
    <source>
        <dbReference type="Google" id="ProtNLM"/>
    </source>
</evidence>
<comment type="caution">
    <text evidence="5">The sequence shown here is derived from an EMBL/GenBank/DDBJ whole genome shotgun (WGS) entry which is preliminary data.</text>
</comment>
<dbReference type="PROSITE" id="PS51257">
    <property type="entry name" value="PROKAR_LIPOPROTEIN"/>
    <property type="match status" value="1"/>
</dbReference>
<dbReference type="Proteomes" id="UP000444960">
    <property type="component" value="Unassembled WGS sequence"/>
</dbReference>
<dbReference type="Pfam" id="PF24088">
    <property type="entry name" value="DUF7373"/>
    <property type="match status" value="1"/>
</dbReference>
<dbReference type="AlphaFoldDB" id="A0A7I9VBP5"/>
<reference evidence="6" key="1">
    <citation type="submission" date="2019-06" db="EMBL/GenBank/DDBJ databases">
        <title>Gordonia isolated from sludge of a wastewater treatment plant.</title>
        <authorList>
            <person name="Tamura T."/>
            <person name="Aoyama K."/>
            <person name="Kang Y."/>
            <person name="Saito S."/>
            <person name="Akiyama N."/>
            <person name="Yazawa K."/>
            <person name="Gonoi T."/>
            <person name="Mikami Y."/>
        </authorList>
    </citation>
    <scope>NUCLEOTIDE SEQUENCE [LARGE SCALE GENOMIC DNA]</scope>
    <source>
        <strain evidence="6">NBRC 107696</strain>
    </source>
</reference>
<feature type="chain" id="PRO_5039488117" description="Lipoprotein" evidence="2">
    <location>
        <begin position="23"/>
        <end position="380"/>
    </location>
</feature>
<gene>
    <name evidence="5" type="ORF">nbrc107696_32250</name>
</gene>
<feature type="signal peptide" evidence="2">
    <location>
        <begin position="1"/>
        <end position="22"/>
    </location>
</feature>
<proteinExistence type="predicted"/>
<dbReference type="EMBL" id="BJOV01000005">
    <property type="protein sequence ID" value="GEE02779.1"/>
    <property type="molecule type" value="Genomic_DNA"/>
</dbReference>
<keyword evidence="6" id="KW-1185">Reference proteome</keyword>
<sequence>MRHSRRRSAAFVLCAVALVAGCSVDGSPVRGPVDLDTGPYLSRQSSALTQATTEVDWAQVRGVRLADHLVFARDIDPVLAELKLPTQPLARAENLATVAVGAADTPAAKSFEYGFTVSAGTEDGDTSVNYSLVKFTDDAAARDAVTQFVVPLLRKDEYTRVAELTRIAGLPADSRAVHQTSTYGAETTIGLSAVGPYLIHTWAQSDKAKDRAWTERAVLAGYEKQKPLVDAIPPESTDRNPDPTGLMRGNVAPEEDGDPLQHSVLGQRGAAVLFDDGPGAFAMLRKAGVTAVAIGDTWAYLTAGESQARGLRDSLIAEFTSGIGRKEPSPRDLPSAACAENSDRFSCSVAVGKHVGTAMGATLVEAQQKVSAQYTFLSKM</sequence>
<evidence type="ECO:0000259" key="4">
    <source>
        <dbReference type="Pfam" id="PF24092"/>
    </source>
</evidence>
<evidence type="ECO:0000259" key="3">
    <source>
        <dbReference type="Pfam" id="PF24088"/>
    </source>
</evidence>
<feature type="region of interest" description="Disordered" evidence="1">
    <location>
        <begin position="230"/>
        <end position="256"/>
    </location>
</feature>
<organism evidence="5 6">
    <name type="scientific">Gordonia spumicola</name>
    <dbReference type="NCBI Taxonomy" id="589161"/>
    <lineage>
        <taxon>Bacteria</taxon>
        <taxon>Bacillati</taxon>
        <taxon>Actinomycetota</taxon>
        <taxon>Actinomycetes</taxon>
        <taxon>Mycobacteriales</taxon>
        <taxon>Gordoniaceae</taxon>
        <taxon>Gordonia</taxon>
    </lineage>
</organism>
<dbReference type="InterPro" id="IPR055797">
    <property type="entry name" value="DUF7373"/>
</dbReference>
<keyword evidence="2" id="KW-0732">Signal</keyword>
<name>A0A7I9VBP5_9ACTN</name>
<evidence type="ECO:0000256" key="1">
    <source>
        <dbReference type="SAM" id="MobiDB-lite"/>
    </source>
</evidence>
<feature type="domain" description="DUF7373" evidence="4">
    <location>
        <begin position="255"/>
        <end position="378"/>
    </location>
</feature>
<feature type="domain" description="DUF7373" evidence="3">
    <location>
        <begin position="49"/>
        <end position="241"/>
    </location>
</feature>
<dbReference type="OrthoDB" id="4373046at2"/>
<evidence type="ECO:0000313" key="5">
    <source>
        <dbReference type="EMBL" id="GEE02779.1"/>
    </source>
</evidence>
<dbReference type="InterPro" id="IPR056463">
    <property type="entry name" value="DUF7373_C"/>
</dbReference>